<protein>
    <submittedName>
        <fullName evidence="2">DUF2536 domain-containing protein</fullName>
    </submittedName>
    <submittedName>
        <fullName evidence="1">DUF2536 family protein</fullName>
    </submittedName>
</protein>
<reference evidence="4 5" key="1">
    <citation type="submission" date="2017-09" db="EMBL/GenBank/DDBJ databases">
        <title>Large-scale bioinformatics analysis of Bacillus genomes uncovers conserved roles of natural products in bacterial physiology.</title>
        <authorList>
            <consortium name="Agbiome Team Llc"/>
            <person name="Bleich R.M."/>
            <person name="Grubbs K.J."/>
            <person name="Santa Maria K.C."/>
            <person name="Allen S.E."/>
            <person name="Farag S."/>
            <person name="Shank E.A."/>
            <person name="Bowers A."/>
        </authorList>
    </citation>
    <scope>NUCLEOTIDE SEQUENCE [LARGE SCALE GENOMIC DNA]</scope>
    <source>
        <strain evidence="2 4">AFS009893</strain>
        <strain evidence="3 5">AFS037265</strain>
    </source>
</reference>
<dbReference type="InterPro" id="IPR019686">
    <property type="entry name" value="DUF2536"/>
</dbReference>
<evidence type="ECO:0000313" key="5">
    <source>
        <dbReference type="Proteomes" id="UP000221918"/>
    </source>
</evidence>
<dbReference type="Proteomes" id="UP000221918">
    <property type="component" value="Unassembled WGS sequence"/>
</dbReference>
<dbReference type="AlphaFoldDB" id="A0A2A8C7B7"/>
<name>A0A2A8C7B7_9BACI</name>
<dbReference type="Proteomes" id="UP001248134">
    <property type="component" value="Unassembled WGS sequence"/>
</dbReference>
<dbReference type="EMBL" id="NUTL01000025">
    <property type="protein sequence ID" value="PHF02998.1"/>
    <property type="molecule type" value="Genomic_DNA"/>
</dbReference>
<evidence type="ECO:0000313" key="3">
    <source>
        <dbReference type="EMBL" id="PHF02998.1"/>
    </source>
</evidence>
<gene>
    <name evidence="2" type="ORF">CN613_11325</name>
    <name evidence="3" type="ORF">COF81_06255</name>
    <name evidence="1" type="ORF">FOS08_08275</name>
</gene>
<dbReference type="EMBL" id="VLYX01000006">
    <property type="protein sequence ID" value="MDR4325940.1"/>
    <property type="molecule type" value="Genomic_DNA"/>
</dbReference>
<evidence type="ECO:0000313" key="4">
    <source>
        <dbReference type="Proteomes" id="UP000219775"/>
    </source>
</evidence>
<evidence type="ECO:0000313" key="2">
    <source>
        <dbReference type="EMBL" id="PEM69974.1"/>
    </source>
</evidence>
<organism evidence="2 4">
    <name type="scientific">Bacillus pseudomycoides</name>
    <dbReference type="NCBI Taxonomy" id="64104"/>
    <lineage>
        <taxon>Bacteria</taxon>
        <taxon>Bacillati</taxon>
        <taxon>Bacillota</taxon>
        <taxon>Bacilli</taxon>
        <taxon>Bacillales</taxon>
        <taxon>Bacillaceae</taxon>
        <taxon>Bacillus</taxon>
        <taxon>Bacillus cereus group</taxon>
    </lineage>
</organism>
<dbReference type="Pfam" id="PF10750">
    <property type="entry name" value="DUF2536"/>
    <property type="match status" value="1"/>
</dbReference>
<sequence>MSFTFEMLEDKVEFFEAPNLVSLEKKINEQIDNNKALMLEVHHISHQMVMDPESKRPYYSAVVHFKFKKLR</sequence>
<accession>A0A2A8C7B7</accession>
<reference evidence="1" key="2">
    <citation type="submission" date="2019-07" db="EMBL/GenBank/DDBJ databases">
        <title>Phylogenomic Reclassification of ATCC Bacillus Strains and Various Taxa within the Genus Bacillus.</title>
        <authorList>
            <person name="Riojas M.A."/>
            <person name="Frank A.M."/>
            <person name="Fenn S.L."/>
            <person name="King S.P."/>
            <person name="Brower S.M."/>
            <person name="Hazbon M.H."/>
        </authorList>
    </citation>
    <scope>NUCLEOTIDE SEQUENCE</scope>
    <source>
        <strain evidence="1">NR-12239</strain>
    </source>
</reference>
<dbReference type="RefSeq" id="WP_033796428.1">
    <property type="nucleotide sequence ID" value="NZ_CM000743.1"/>
</dbReference>
<dbReference type="Proteomes" id="UP000219775">
    <property type="component" value="Unassembled WGS sequence"/>
</dbReference>
<comment type="caution">
    <text evidence="2">The sequence shown here is derived from an EMBL/GenBank/DDBJ whole genome shotgun (WGS) entry which is preliminary data.</text>
</comment>
<proteinExistence type="predicted"/>
<dbReference type="EMBL" id="NUDP01000037">
    <property type="protein sequence ID" value="PEM69974.1"/>
    <property type="molecule type" value="Genomic_DNA"/>
</dbReference>
<evidence type="ECO:0000313" key="1">
    <source>
        <dbReference type="EMBL" id="MDR4325940.1"/>
    </source>
</evidence>